<proteinExistence type="predicted"/>
<name>A0A0C2J7V9_THEKT</name>
<organism evidence="1 2">
    <name type="scientific">Thelohanellus kitauei</name>
    <name type="common">Myxosporean</name>
    <dbReference type="NCBI Taxonomy" id="669202"/>
    <lineage>
        <taxon>Eukaryota</taxon>
        <taxon>Metazoa</taxon>
        <taxon>Cnidaria</taxon>
        <taxon>Myxozoa</taxon>
        <taxon>Myxosporea</taxon>
        <taxon>Bivalvulida</taxon>
        <taxon>Platysporina</taxon>
        <taxon>Myxobolidae</taxon>
        <taxon>Thelohanellus</taxon>
    </lineage>
</organism>
<evidence type="ECO:0000313" key="1">
    <source>
        <dbReference type="EMBL" id="KII73899.1"/>
    </source>
</evidence>
<dbReference type="AlphaFoldDB" id="A0A0C2J7V9"/>
<comment type="caution">
    <text evidence="1">The sequence shown here is derived from an EMBL/GenBank/DDBJ whole genome shotgun (WGS) entry which is preliminary data.</text>
</comment>
<dbReference type="EMBL" id="JWZT01000607">
    <property type="protein sequence ID" value="KII73899.1"/>
    <property type="molecule type" value="Genomic_DNA"/>
</dbReference>
<sequence length="136" mass="15826">MQSKIESSNEDAKKPNTDVPTIKIRWSKYSDQYKKLSLRKNQTILVSKNGGKSFSSWIPRYDRNPIFVDRFIPTKNFLYAESSTNKKFFYADSDLILTSIQTYESRASISPSTYDPSYLYKLLRTNSPVSYNSYIT</sequence>
<evidence type="ECO:0000313" key="2">
    <source>
        <dbReference type="Proteomes" id="UP000031668"/>
    </source>
</evidence>
<dbReference type="Proteomes" id="UP000031668">
    <property type="component" value="Unassembled WGS sequence"/>
</dbReference>
<gene>
    <name evidence="1" type="ORF">RF11_15600</name>
</gene>
<reference evidence="1 2" key="1">
    <citation type="journal article" date="2014" name="Genome Biol. Evol.">
        <title>The genome of the myxosporean Thelohanellus kitauei shows adaptations to nutrient acquisition within its fish host.</title>
        <authorList>
            <person name="Yang Y."/>
            <person name="Xiong J."/>
            <person name="Zhou Z."/>
            <person name="Huo F."/>
            <person name="Miao W."/>
            <person name="Ran C."/>
            <person name="Liu Y."/>
            <person name="Zhang J."/>
            <person name="Feng J."/>
            <person name="Wang M."/>
            <person name="Wang M."/>
            <person name="Wang L."/>
            <person name="Yao B."/>
        </authorList>
    </citation>
    <scope>NUCLEOTIDE SEQUENCE [LARGE SCALE GENOMIC DNA]</scope>
    <source>
        <strain evidence="1">Wuqing</strain>
    </source>
</reference>
<accession>A0A0C2J7V9</accession>
<protein>
    <submittedName>
        <fullName evidence="1">Uncharacterized protein</fullName>
    </submittedName>
</protein>
<keyword evidence="2" id="KW-1185">Reference proteome</keyword>